<evidence type="ECO:0000313" key="2">
    <source>
        <dbReference type="EMBL" id="GIM28992.1"/>
    </source>
</evidence>
<dbReference type="AlphaFoldDB" id="A0A919RYU6"/>
<evidence type="ECO:0000256" key="1">
    <source>
        <dbReference type="SAM" id="MobiDB-lite"/>
    </source>
</evidence>
<comment type="caution">
    <text evidence="2">The sequence shown here is derived from an EMBL/GenBank/DDBJ whole genome shotgun (WGS) entry which is preliminary data.</text>
</comment>
<dbReference type="Proteomes" id="UP000679179">
    <property type="component" value="Unassembled WGS sequence"/>
</dbReference>
<evidence type="ECO:0000313" key="3">
    <source>
        <dbReference type="Proteomes" id="UP000679179"/>
    </source>
</evidence>
<evidence type="ECO:0008006" key="4">
    <source>
        <dbReference type="Google" id="ProtNLM"/>
    </source>
</evidence>
<protein>
    <recommendedName>
        <fullName evidence="4">Lipoprotein</fullName>
    </recommendedName>
</protein>
<gene>
    <name evidence="2" type="ORF">CPJCM30710_16580</name>
</gene>
<feature type="compositionally biased region" description="Acidic residues" evidence="1">
    <location>
        <begin position="239"/>
        <end position="249"/>
    </location>
</feature>
<feature type="region of interest" description="Disordered" evidence="1">
    <location>
        <begin position="230"/>
        <end position="253"/>
    </location>
</feature>
<dbReference type="RefSeq" id="WP_212903710.1">
    <property type="nucleotide sequence ID" value="NZ_BOPZ01000012.1"/>
</dbReference>
<name>A0A919RYU6_9CLOT</name>
<proteinExistence type="predicted"/>
<accession>A0A919RYU6</accession>
<organism evidence="2 3">
    <name type="scientific">Clostridium polyendosporum</name>
    <dbReference type="NCBI Taxonomy" id="69208"/>
    <lineage>
        <taxon>Bacteria</taxon>
        <taxon>Bacillati</taxon>
        <taxon>Bacillota</taxon>
        <taxon>Clostridia</taxon>
        <taxon>Eubacteriales</taxon>
        <taxon>Clostridiaceae</taxon>
        <taxon>Clostridium</taxon>
    </lineage>
</organism>
<reference evidence="2" key="1">
    <citation type="submission" date="2021-03" db="EMBL/GenBank/DDBJ databases">
        <title>Taxonomic study of Clostridium polyendosporum from meadow-gley soil under rice.</title>
        <authorList>
            <person name="Kobayashi H."/>
            <person name="Tanizawa Y."/>
            <person name="Yagura M."/>
        </authorList>
    </citation>
    <scope>NUCLEOTIDE SEQUENCE</scope>
    <source>
        <strain evidence="2">JCM 30710</strain>
    </source>
</reference>
<sequence>MSKKIWSFLGVILIIFCSFCGCKKQGNGLSESEKKKYLVNEKQAVEVVEKYIGYIAMNDFENARKLCDPELANKTQDLYNAELEIVDYLVSDISQAGGNVVVRVKVNRIKRGVPRADVDLFIVKVSKKNGENYKIQDVKASIISEAYEEGDKIKSISADDPKSKTVIKLTNVPKDMYPKSNKANILKKTVPDKQFGAINYAISGKKMAISTRDDKGSYIATLEIEEAVPTIADKKEEGEGKEDEKEEKEDEKPLAKKIKSVDIYDNAYVNALVFSQDDNYLAVEYIEQGSGRRLKIYGVSETNLVDADFDQLFPKDKYEIVFSKFGKNEVFFDIKALKNAKDSRQDVVGKYKLDIKDLKVMKL</sequence>
<dbReference type="EMBL" id="BOPZ01000012">
    <property type="protein sequence ID" value="GIM28992.1"/>
    <property type="molecule type" value="Genomic_DNA"/>
</dbReference>
<keyword evidence="3" id="KW-1185">Reference proteome</keyword>
<dbReference type="PROSITE" id="PS51257">
    <property type="entry name" value="PROKAR_LIPOPROTEIN"/>
    <property type="match status" value="1"/>
</dbReference>